<dbReference type="InterPro" id="IPR029002">
    <property type="entry name" value="PLPC/GPLD1"/>
</dbReference>
<reference evidence="2" key="2">
    <citation type="journal article" date="2021" name="PeerJ">
        <title>Extensive microbial diversity within the chicken gut microbiome revealed by metagenomics and culture.</title>
        <authorList>
            <person name="Gilroy R."/>
            <person name="Ravi A."/>
            <person name="Getino M."/>
            <person name="Pursley I."/>
            <person name="Horton D.L."/>
            <person name="Alikhan N.F."/>
            <person name="Baker D."/>
            <person name="Gharbi K."/>
            <person name="Hall N."/>
            <person name="Watson M."/>
            <person name="Adriaenssens E.M."/>
            <person name="Foster-Nyarko E."/>
            <person name="Jarju S."/>
            <person name="Secka A."/>
            <person name="Antonio M."/>
            <person name="Oren A."/>
            <person name="Chaudhuri R.R."/>
            <person name="La Ragione R."/>
            <person name="Hildebrand F."/>
            <person name="Pallen M.J."/>
        </authorList>
    </citation>
    <scope>NUCLEOTIDE SEQUENCE</scope>
    <source>
        <strain evidence="2">ChiW16-3235</strain>
    </source>
</reference>
<dbReference type="Pfam" id="PF00882">
    <property type="entry name" value="Zn_dep_PLPC"/>
    <property type="match status" value="1"/>
</dbReference>
<evidence type="ECO:0000313" key="3">
    <source>
        <dbReference type="Proteomes" id="UP000823913"/>
    </source>
</evidence>
<sequence>MPSTYAHYKFANEVITLLPDGAQRAVKENITLYLTGCHGPDILFYYKAIKSNDVNKLGYGMHSQPAAPFFERAKGLVKEGGAPYLAYTMGFITHFALDSTCHGYVESERKKLGITHTKLEVEFDRSLLCADGKNPVSQKLAGHISPDERCAEVIAPFFSLTPEEIKRSLKDMKRICNLFVCPGKIKRGIIKGVLKMVSAELPDQVMGVEPDPVCAESNKKMLELFDSAKAVAGELALNFAENINSNELSERFNADYE</sequence>
<reference evidence="2" key="1">
    <citation type="submission" date="2020-10" db="EMBL/GenBank/DDBJ databases">
        <authorList>
            <person name="Gilroy R."/>
        </authorList>
    </citation>
    <scope>NUCLEOTIDE SEQUENCE</scope>
    <source>
        <strain evidence="2">ChiW16-3235</strain>
    </source>
</reference>
<accession>A0A9D1E7H3</accession>
<organism evidence="2 3">
    <name type="scientific">Candidatus Coproplasma avicola</name>
    <dbReference type="NCBI Taxonomy" id="2840744"/>
    <lineage>
        <taxon>Bacteria</taxon>
        <taxon>Bacillati</taxon>
        <taxon>Bacillota</taxon>
        <taxon>Clostridia</taxon>
        <taxon>Eubacteriales</taxon>
        <taxon>Candidatus Coproplasma</taxon>
    </lineage>
</organism>
<protein>
    <submittedName>
        <fullName evidence="2">Zinc dependent phospholipase C family protein</fullName>
    </submittedName>
</protein>
<evidence type="ECO:0000313" key="2">
    <source>
        <dbReference type="EMBL" id="HIR67514.1"/>
    </source>
</evidence>
<name>A0A9D1E7H3_9FIRM</name>
<dbReference type="AlphaFoldDB" id="A0A9D1E7H3"/>
<dbReference type="EMBL" id="DVHK01000115">
    <property type="protein sequence ID" value="HIR67514.1"/>
    <property type="molecule type" value="Genomic_DNA"/>
</dbReference>
<comment type="caution">
    <text evidence="2">The sequence shown here is derived from an EMBL/GenBank/DDBJ whole genome shotgun (WGS) entry which is preliminary data.</text>
</comment>
<feature type="domain" description="Phospholipase C/D" evidence="1">
    <location>
        <begin position="7"/>
        <end position="130"/>
    </location>
</feature>
<gene>
    <name evidence="2" type="ORF">IAB94_05665</name>
</gene>
<proteinExistence type="predicted"/>
<evidence type="ECO:0000259" key="1">
    <source>
        <dbReference type="Pfam" id="PF00882"/>
    </source>
</evidence>
<dbReference type="Proteomes" id="UP000823913">
    <property type="component" value="Unassembled WGS sequence"/>
</dbReference>